<gene>
    <name evidence="1" type="ORF">LCMiAC02_01370</name>
</gene>
<proteinExistence type="predicted"/>
<name>A0A481Z2Q1_9VIRU</name>
<evidence type="ECO:0000313" key="1">
    <source>
        <dbReference type="EMBL" id="QBK89044.1"/>
    </source>
</evidence>
<accession>A0A481Z2Q1</accession>
<dbReference type="EMBL" id="MK500407">
    <property type="protein sequence ID" value="QBK89044.1"/>
    <property type="molecule type" value="Genomic_DNA"/>
</dbReference>
<sequence>MNIFIIIIFAIIFWLNMHDTPKYLESFNTHEISPHTARAMSQIAKRLWHMYLVVLDNHNMDIDVIPQKLNPPYKLYSHPDGLVIGREDQYNNMYNDIYIKVICPTQIKDKYRSIAIKNKVKYYSINCYKQI</sequence>
<protein>
    <submittedName>
        <fullName evidence="1">Uncharacterized protein</fullName>
    </submittedName>
</protein>
<organism evidence="1">
    <name type="scientific">Mimivirus LCMiAC02</name>
    <dbReference type="NCBI Taxonomy" id="2506609"/>
    <lineage>
        <taxon>Viruses</taxon>
        <taxon>Varidnaviria</taxon>
        <taxon>Bamfordvirae</taxon>
        <taxon>Nucleocytoviricota</taxon>
        <taxon>Megaviricetes</taxon>
        <taxon>Imitervirales</taxon>
        <taxon>Mimiviridae</taxon>
        <taxon>Klosneuvirinae</taxon>
    </lineage>
</organism>
<reference evidence="1" key="1">
    <citation type="journal article" date="2019" name="MBio">
        <title>Virus Genomes from Deep Sea Sediments Expand the Ocean Megavirome and Support Independent Origins of Viral Gigantism.</title>
        <authorList>
            <person name="Backstrom D."/>
            <person name="Yutin N."/>
            <person name="Jorgensen S.L."/>
            <person name="Dharamshi J."/>
            <person name="Homa F."/>
            <person name="Zaremba-Niedwiedzka K."/>
            <person name="Spang A."/>
            <person name="Wolf Y.I."/>
            <person name="Koonin E.V."/>
            <person name="Ettema T.J."/>
        </authorList>
    </citation>
    <scope>NUCLEOTIDE SEQUENCE</scope>
</reference>